<dbReference type="EMBL" id="VNJI01000013">
    <property type="protein sequence ID" value="TVY09613.1"/>
    <property type="molecule type" value="Genomic_DNA"/>
</dbReference>
<gene>
    <name evidence="1" type="ORF">FPZ49_12815</name>
</gene>
<sequence>MPIHNLMEEIVKSCLKELMQHQDQLSSLDEKAQSDVMAIALNHLPARYVSTDKGEVLAKSQLRLQVETDVYRELTNAIDKVLHNNRKSDI</sequence>
<accession>A0A559KBY6</accession>
<proteinExistence type="predicted"/>
<dbReference type="OrthoDB" id="5616024at2"/>
<dbReference type="AlphaFoldDB" id="A0A559KBY6"/>
<protein>
    <submittedName>
        <fullName evidence="1">Competence protein ComFB</fullName>
    </submittedName>
</protein>
<comment type="caution">
    <text evidence="1">The sequence shown here is derived from an EMBL/GenBank/DDBJ whole genome shotgun (WGS) entry which is preliminary data.</text>
</comment>
<organism evidence="1 2">
    <name type="scientific">Paenibacillus cremeus</name>
    <dbReference type="NCBI Taxonomy" id="2163881"/>
    <lineage>
        <taxon>Bacteria</taxon>
        <taxon>Bacillati</taxon>
        <taxon>Bacillota</taxon>
        <taxon>Bacilli</taxon>
        <taxon>Bacillales</taxon>
        <taxon>Paenibacillaceae</taxon>
        <taxon>Paenibacillus</taxon>
    </lineage>
</organism>
<keyword evidence="2" id="KW-1185">Reference proteome</keyword>
<dbReference type="RefSeq" id="WP_144847207.1">
    <property type="nucleotide sequence ID" value="NZ_VNJI01000013.1"/>
</dbReference>
<dbReference type="Pfam" id="PF10719">
    <property type="entry name" value="ComFB"/>
    <property type="match status" value="1"/>
</dbReference>
<evidence type="ECO:0000313" key="1">
    <source>
        <dbReference type="EMBL" id="TVY09613.1"/>
    </source>
</evidence>
<evidence type="ECO:0000313" key="2">
    <source>
        <dbReference type="Proteomes" id="UP000317036"/>
    </source>
</evidence>
<dbReference type="Proteomes" id="UP000317036">
    <property type="component" value="Unassembled WGS sequence"/>
</dbReference>
<name>A0A559KBY6_9BACL</name>
<reference evidence="1 2" key="1">
    <citation type="submission" date="2019-07" db="EMBL/GenBank/DDBJ databases">
        <authorList>
            <person name="Kim J."/>
        </authorList>
    </citation>
    <scope>NUCLEOTIDE SEQUENCE [LARGE SCALE GENOMIC DNA]</scope>
    <source>
        <strain evidence="1 2">JC52</strain>
    </source>
</reference>
<dbReference type="InterPro" id="IPR019657">
    <property type="entry name" value="ComFB"/>
</dbReference>